<sequence>MVSRLSKSLKNLDFLFSGRSGVTSRCAKLLGVNYPALKGAASCFIELASKRAYAISTGVDYSVWAVPALQQIVHSGCLVLATQILSISRNEKKKLSSRNVFQEGRLCFHPHPEGWGLPAPPPSPPQDKRLRVTIPLHDELNVATLNAIVTDIAEFEGMTKEQIYDLLR</sequence>
<accession>A0ABU3Z5D9</accession>
<dbReference type="EMBL" id="JABFFQ010000015">
    <property type="protein sequence ID" value="MDV4344011.1"/>
    <property type="molecule type" value="Genomic_DNA"/>
</dbReference>
<gene>
    <name evidence="1" type="ORF">HL657_12725</name>
</gene>
<evidence type="ECO:0000313" key="2">
    <source>
        <dbReference type="Proteomes" id="UP001273768"/>
    </source>
</evidence>
<comment type="caution">
    <text evidence="1">The sequence shown here is derived from an EMBL/GenBank/DDBJ whole genome shotgun (WGS) entry which is preliminary data.</text>
</comment>
<name>A0ABU3Z5D9_9EURY</name>
<keyword evidence="2" id="KW-1185">Reference proteome</keyword>
<dbReference type="RefSeq" id="WP_317297192.1">
    <property type="nucleotide sequence ID" value="NZ_JABFFQ010000015.1"/>
</dbReference>
<evidence type="ECO:0000313" key="1">
    <source>
        <dbReference type="EMBL" id="MDV4344011.1"/>
    </source>
</evidence>
<dbReference type="Proteomes" id="UP001273768">
    <property type="component" value="Unassembled WGS sequence"/>
</dbReference>
<organism evidence="1 2">
    <name type="scientific">Methanoculleus nereidis</name>
    <dbReference type="NCBI Taxonomy" id="2735141"/>
    <lineage>
        <taxon>Archaea</taxon>
        <taxon>Methanobacteriati</taxon>
        <taxon>Methanobacteriota</taxon>
        <taxon>Stenosarchaea group</taxon>
        <taxon>Methanomicrobia</taxon>
        <taxon>Methanomicrobiales</taxon>
        <taxon>Methanomicrobiaceae</taxon>
        <taxon>Methanoculleus</taxon>
    </lineage>
</organism>
<proteinExistence type="predicted"/>
<protein>
    <submittedName>
        <fullName evidence="1">Uncharacterized protein</fullName>
    </submittedName>
</protein>
<reference evidence="1 2" key="1">
    <citation type="submission" date="2020-05" db="EMBL/GenBank/DDBJ databases">
        <title>Isolation and characterization of methanoarchaea from a cold seep at offshore SW Taiwan.</title>
        <authorList>
            <person name="Chen Y.-W."/>
            <person name="Chen S.-C."/>
            <person name="Lai M.-C."/>
        </authorList>
    </citation>
    <scope>NUCLEOTIDE SEQUENCE [LARGE SCALE GENOMIC DNA]</scope>
    <source>
        <strain evidence="1 2">YWC-01</strain>
    </source>
</reference>